<organism evidence="3">
    <name type="scientific">marine sediment metagenome</name>
    <dbReference type="NCBI Taxonomy" id="412755"/>
    <lineage>
        <taxon>unclassified sequences</taxon>
        <taxon>metagenomes</taxon>
        <taxon>ecological metagenomes</taxon>
    </lineage>
</organism>
<dbReference type="InterPro" id="IPR006935">
    <property type="entry name" value="Helicase/UvrB_N"/>
</dbReference>
<dbReference type="GO" id="GO:0003677">
    <property type="term" value="F:DNA binding"/>
    <property type="evidence" value="ECO:0007669"/>
    <property type="project" value="InterPro"/>
</dbReference>
<dbReference type="PROSITE" id="PS51192">
    <property type="entry name" value="HELICASE_ATP_BIND_1"/>
    <property type="match status" value="1"/>
</dbReference>
<protein>
    <recommendedName>
        <fullName evidence="4">Helicase</fullName>
    </recommendedName>
</protein>
<dbReference type="EMBL" id="BARS01004590">
    <property type="protein sequence ID" value="GAF80554.1"/>
    <property type="molecule type" value="Genomic_DNA"/>
</dbReference>
<comment type="caution">
    <text evidence="3">The sequence shown here is derived from an EMBL/GenBank/DDBJ whole genome shotgun (WGS) entry which is preliminary data.</text>
</comment>
<dbReference type="GO" id="GO:0005524">
    <property type="term" value="F:ATP binding"/>
    <property type="evidence" value="ECO:0007669"/>
    <property type="project" value="InterPro"/>
</dbReference>
<feature type="domain" description="Helicase ATP-binding" evidence="1">
    <location>
        <begin position="77"/>
        <end position="226"/>
    </location>
</feature>
<evidence type="ECO:0000259" key="2">
    <source>
        <dbReference type="PROSITE" id="PS51194"/>
    </source>
</evidence>
<feature type="domain" description="Helicase C-terminal" evidence="2">
    <location>
        <begin position="256"/>
        <end position="420"/>
    </location>
</feature>
<dbReference type="SMART" id="SM00487">
    <property type="entry name" value="DEXDc"/>
    <property type="match status" value="1"/>
</dbReference>
<dbReference type="PANTHER" id="PTHR47396">
    <property type="entry name" value="TYPE I RESTRICTION ENZYME ECOKI R PROTEIN"/>
    <property type="match status" value="1"/>
</dbReference>
<reference evidence="3" key="1">
    <citation type="journal article" date="2014" name="Front. Microbiol.">
        <title>High frequency of phylogenetically diverse reductive dehalogenase-homologous genes in deep subseafloor sedimentary metagenomes.</title>
        <authorList>
            <person name="Kawai M."/>
            <person name="Futagami T."/>
            <person name="Toyoda A."/>
            <person name="Takaki Y."/>
            <person name="Nishi S."/>
            <person name="Hori S."/>
            <person name="Arai W."/>
            <person name="Tsubouchi T."/>
            <person name="Morono Y."/>
            <person name="Uchiyama I."/>
            <person name="Ito T."/>
            <person name="Fujiyama A."/>
            <person name="Inagaki F."/>
            <person name="Takami H."/>
        </authorList>
    </citation>
    <scope>NUCLEOTIDE SEQUENCE</scope>
    <source>
        <strain evidence="3">Expedition CK06-06</strain>
    </source>
</reference>
<proteinExistence type="predicted"/>
<dbReference type="PROSITE" id="PS51194">
    <property type="entry name" value="HELICASE_CTER"/>
    <property type="match status" value="1"/>
</dbReference>
<gene>
    <name evidence="3" type="ORF">S01H1_08970</name>
</gene>
<accession>X0SHS4</accession>
<dbReference type="AlphaFoldDB" id="X0SHS4"/>
<dbReference type="InterPro" id="IPR001650">
    <property type="entry name" value="Helicase_C-like"/>
</dbReference>
<sequence length="420" mass="47886">FEKEFWKQGQFARERKLYSASMVKRYSVLTGLVPRIVSHLKKNKINFSITGYNEKLKPTNKPKIKGITFRDDQLRLINSAIENQRGLIISPTGSGKTVIAAGLISCFKDSKVLFLMHTIDLLHQTVKEFQKFGFKHISIIGDGHKNLDGQIVVATRQTLAKINIKDYCDLFDITIIDEAHHVNNLDSQYGTLLTNNLSVMKIGFTATEQKTKEKSLSLEGLIGPVIGELSLGEGIERGILCKPRVTLISVPYKPTDTRQYYQLYEEQIIRSRVRNRIIIKEVKKRVEESKSCLVMVKEIEHGENLIEMADTVGLEDIIFIQGKTEGEQRQKVKEALHSKKIKVVIVTSIWREGINIPSLDCIVNAMGGKSEITTLQAIGRGLRTFKGKEEVEILDFVDCHRYLAEHFTRRLQIYIQNNWL</sequence>
<dbReference type="Gene3D" id="3.40.50.300">
    <property type="entry name" value="P-loop containing nucleotide triphosphate hydrolases"/>
    <property type="match status" value="2"/>
</dbReference>
<dbReference type="SUPFAM" id="SSF52540">
    <property type="entry name" value="P-loop containing nucleoside triphosphate hydrolases"/>
    <property type="match status" value="2"/>
</dbReference>
<evidence type="ECO:0000313" key="3">
    <source>
        <dbReference type="EMBL" id="GAF80554.1"/>
    </source>
</evidence>
<feature type="non-terminal residue" evidence="3">
    <location>
        <position position="1"/>
    </location>
</feature>
<dbReference type="GO" id="GO:0005829">
    <property type="term" value="C:cytosol"/>
    <property type="evidence" value="ECO:0007669"/>
    <property type="project" value="TreeGrafter"/>
</dbReference>
<dbReference type="SMART" id="SM00490">
    <property type="entry name" value="HELICc"/>
    <property type="match status" value="1"/>
</dbReference>
<dbReference type="Pfam" id="PF00271">
    <property type="entry name" value="Helicase_C"/>
    <property type="match status" value="1"/>
</dbReference>
<dbReference type="InterPro" id="IPR050742">
    <property type="entry name" value="Helicase_Restrict-Modif_Enz"/>
</dbReference>
<evidence type="ECO:0008006" key="4">
    <source>
        <dbReference type="Google" id="ProtNLM"/>
    </source>
</evidence>
<evidence type="ECO:0000259" key="1">
    <source>
        <dbReference type="PROSITE" id="PS51192"/>
    </source>
</evidence>
<dbReference type="InterPro" id="IPR027417">
    <property type="entry name" value="P-loop_NTPase"/>
</dbReference>
<dbReference type="PANTHER" id="PTHR47396:SF1">
    <property type="entry name" value="ATP-DEPENDENT HELICASE IRC3-RELATED"/>
    <property type="match status" value="1"/>
</dbReference>
<dbReference type="GO" id="GO:0016787">
    <property type="term" value="F:hydrolase activity"/>
    <property type="evidence" value="ECO:0007669"/>
    <property type="project" value="InterPro"/>
</dbReference>
<name>X0SHS4_9ZZZZ</name>
<dbReference type="Pfam" id="PF04851">
    <property type="entry name" value="ResIII"/>
    <property type="match status" value="1"/>
</dbReference>
<dbReference type="InterPro" id="IPR014001">
    <property type="entry name" value="Helicase_ATP-bd"/>
</dbReference>